<dbReference type="EMBL" id="NQIK02000009">
    <property type="protein sequence ID" value="KAF7566081.1"/>
    <property type="molecule type" value="Genomic_DNA"/>
</dbReference>
<evidence type="ECO:0000313" key="2">
    <source>
        <dbReference type="Proteomes" id="UP000245464"/>
    </source>
</evidence>
<evidence type="ECO:0000313" key="1">
    <source>
        <dbReference type="EMBL" id="KAF7566081.1"/>
    </source>
</evidence>
<sequence>MQLTPNGELQEIAIHKILPGVEAAALVDIALARRFSQDGQTLTAVVIVTVLNVPDRRVAVTALAARRAPRTCSVLLVHLASLDKVCENCSDYSSSRYNTKKKQL</sequence>
<organism evidence="1 2">
    <name type="scientific">Pyrenophora tritici-repentis</name>
    <dbReference type="NCBI Taxonomy" id="45151"/>
    <lineage>
        <taxon>Eukaryota</taxon>
        <taxon>Fungi</taxon>
        <taxon>Dikarya</taxon>
        <taxon>Ascomycota</taxon>
        <taxon>Pezizomycotina</taxon>
        <taxon>Dothideomycetes</taxon>
        <taxon>Pleosporomycetidae</taxon>
        <taxon>Pleosporales</taxon>
        <taxon>Pleosporineae</taxon>
        <taxon>Pleosporaceae</taxon>
        <taxon>Pyrenophora</taxon>
    </lineage>
</organism>
<dbReference type="Proteomes" id="UP000245464">
    <property type="component" value="Chromosome 9"/>
</dbReference>
<dbReference type="GeneID" id="90957938"/>
<dbReference type="KEGG" id="ptrr:90957938"/>
<protein>
    <submittedName>
        <fullName evidence="1">Uncharacterized protein</fullName>
    </submittedName>
</protein>
<name>A0A316ZTP1_9PLEO</name>
<dbReference type="RefSeq" id="XP_065959696.1">
    <property type="nucleotide sequence ID" value="XM_066109713.1"/>
</dbReference>
<gene>
    <name evidence="1" type="ORF">PtrM4_144010</name>
</gene>
<dbReference type="AlphaFoldDB" id="A0A316ZTP1"/>
<accession>A0A316ZTP1</accession>
<proteinExistence type="predicted"/>
<comment type="caution">
    <text evidence="1">The sequence shown here is derived from an EMBL/GenBank/DDBJ whole genome shotgun (WGS) entry which is preliminary data.</text>
</comment>
<reference evidence="1 2" key="1">
    <citation type="journal article" date="2018" name="BMC Genomics">
        <title>Comparative genomics of the wheat fungal pathogen Pyrenophora tritici-repentis reveals chromosomal variations and genome plasticity.</title>
        <authorList>
            <person name="Moolhuijzen P."/>
            <person name="See P.T."/>
            <person name="Hane J.K."/>
            <person name="Shi G."/>
            <person name="Liu Z."/>
            <person name="Oliver R.P."/>
            <person name="Moffat C.S."/>
        </authorList>
    </citation>
    <scope>NUCLEOTIDE SEQUENCE [LARGE SCALE GENOMIC DNA]</scope>
    <source>
        <strain evidence="1">M4</strain>
    </source>
</reference>